<accession>A0A9Q1K7F4</accession>
<feature type="compositionally biased region" description="Low complexity" evidence="1">
    <location>
        <begin position="275"/>
        <end position="290"/>
    </location>
</feature>
<keyword evidence="3" id="KW-1185">Reference proteome</keyword>
<dbReference type="Gene3D" id="2.40.70.10">
    <property type="entry name" value="Acid Proteases"/>
    <property type="match status" value="1"/>
</dbReference>
<dbReference type="OrthoDB" id="1746852at2759"/>
<proteinExistence type="predicted"/>
<dbReference type="AlphaFoldDB" id="A0A9Q1K7F4"/>
<dbReference type="InterPro" id="IPR021109">
    <property type="entry name" value="Peptidase_aspartic_dom_sf"/>
</dbReference>
<organism evidence="2 3">
    <name type="scientific">Carnegiea gigantea</name>
    <dbReference type="NCBI Taxonomy" id="171969"/>
    <lineage>
        <taxon>Eukaryota</taxon>
        <taxon>Viridiplantae</taxon>
        <taxon>Streptophyta</taxon>
        <taxon>Embryophyta</taxon>
        <taxon>Tracheophyta</taxon>
        <taxon>Spermatophyta</taxon>
        <taxon>Magnoliopsida</taxon>
        <taxon>eudicotyledons</taxon>
        <taxon>Gunneridae</taxon>
        <taxon>Pentapetalae</taxon>
        <taxon>Caryophyllales</taxon>
        <taxon>Cactineae</taxon>
        <taxon>Cactaceae</taxon>
        <taxon>Cactoideae</taxon>
        <taxon>Echinocereeae</taxon>
        <taxon>Carnegiea</taxon>
    </lineage>
</organism>
<dbReference type="CDD" id="cd00303">
    <property type="entry name" value="retropepsin_like"/>
    <property type="match status" value="1"/>
</dbReference>
<name>A0A9Q1K7F4_9CARY</name>
<sequence length="314" mass="34274">MAARELKLLVGPTMTFGLEDMRPLRTPHNDTLVIQLKIAIAMVCRILVDTKSSVDIITLECLKKLQYSEKDLEPAEAPIVGFGGQPTYPLRTKRLPVRVGNKDNSRTMETTFLVTDISMAYNVILGRPTLKAIKVMVAPYLLLVQFELDNGKVGKLYEDQKMTRECYYVSLKSLRRKEEPPSGEVSRPPKIGKKSATEAMVLLLASADEHGRPRPEPTSYVMSVPLDPICLERTKGTLPSQERWSVDLRGITTHGGGLLDPSSELDLAGPLEEAGSCSGSSTTTVGGISTLAEGPGSELATDTSRGYDTGLHEE</sequence>
<evidence type="ECO:0000313" key="2">
    <source>
        <dbReference type="EMBL" id="KAJ8438067.1"/>
    </source>
</evidence>
<protein>
    <submittedName>
        <fullName evidence="2">Uncharacterized protein</fullName>
    </submittedName>
</protein>
<dbReference type="PANTHER" id="PTHR33240:SF17">
    <property type="entry name" value="EUKARYOTIC PEPTIDE CHAIN RELEASE FACTOR GTP-BINDING SUBUNIT-LIKE"/>
    <property type="match status" value="1"/>
</dbReference>
<evidence type="ECO:0000256" key="1">
    <source>
        <dbReference type="SAM" id="MobiDB-lite"/>
    </source>
</evidence>
<comment type="caution">
    <text evidence="2">The sequence shown here is derived from an EMBL/GenBank/DDBJ whole genome shotgun (WGS) entry which is preliminary data.</text>
</comment>
<feature type="region of interest" description="Disordered" evidence="1">
    <location>
        <begin position="266"/>
        <end position="314"/>
    </location>
</feature>
<evidence type="ECO:0000313" key="3">
    <source>
        <dbReference type="Proteomes" id="UP001153076"/>
    </source>
</evidence>
<reference evidence="2" key="1">
    <citation type="submission" date="2022-04" db="EMBL/GenBank/DDBJ databases">
        <title>Carnegiea gigantea Genome sequencing and assembly v2.</title>
        <authorList>
            <person name="Copetti D."/>
            <person name="Sanderson M.J."/>
            <person name="Burquez A."/>
            <person name="Wojciechowski M.F."/>
        </authorList>
    </citation>
    <scope>NUCLEOTIDE SEQUENCE</scope>
    <source>
        <strain evidence="2">SGP5-SGP5p</strain>
        <tissue evidence="2">Aerial part</tissue>
    </source>
</reference>
<dbReference type="Proteomes" id="UP001153076">
    <property type="component" value="Unassembled WGS sequence"/>
</dbReference>
<dbReference type="EMBL" id="JAKOGI010000270">
    <property type="protein sequence ID" value="KAJ8438067.1"/>
    <property type="molecule type" value="Genomic_DNA"/>
</dbReference>
<dbReference type="PANTHER" id="PTHR33240">
    <property type="entry name" value="OS08G0508500 PROTEIN"/>
    <property type="match status" value="1"/>
</dbReference>
<gene>
    <name evidence="2" type="ORF">Cgig2_025472</name>
</gene>